<reference evidence="3" key="1">
    <citation type="submission" date="2016-04" db="EMBL/GenBank/DDBJ databases">
        <authorList>
            <person name="Evans L.H."/>
            <person name="Alamgir A."/>
            <person name="Owens N."/>
            <person name="Weber N.D."/>
            <person name="Virtaneva K."/>
            <person name="Barbian K."/>
            <person name="Babar A."/>
            <person name="Rosenke K."/>
        </authorList>
    </citation>
    <scope>NUCLEOTIDE SEQUENCE</scope>
    <source>
        <strain evidence="3">86</strain>
    </source>
</reference>
<dbReference type="EMBL" id="FLUQ01000001">
    <property type="protein sequence ID" value="SBV92620.1"/>
    <property type="molecule type" value="Genomic_DNA"/>
</dbReference>
<gene>
    <name evidence="3" type="ORF">KL86DPRO_10393</name>
</gene>
<protein>
    <submittedName>
        <fullName evidence="3">Malate/L-lactate dehydrogenase</fullName>
    </submittedName>
</protein>
<organism evidence="3">
    <name type="scientific">uncultured delta proteobacterium</name>
    <dbReference type="NCBI Taxonomy" id="34034"/>
    <lineage>
        <taxon>Bacteria</taxon>
        <taxon>Deltaproteobacteria</taxon>
        <taxon>environmental samples</taxon>
    </lineage>
</organism>
<dbReference type="PANTHER" id="PTHR11091">
    <property type="entry name" value="OXIDOREDUCTASE-RELATED"/>
    <property type="match status" value="1"/>
</dbReference>
<name>A0A212IZK4_9DELT</name>
<evidence type="ECO:0000313" key="3">
    <source>
        <dbReference type="EMBL" id="SBV92620.1"/>
    </source>
</evidence>
<dbReference type="InterPro" id="IPR043143">
    <property type="entry name" value="Mal/L-sulf/L-lact_DH-like_NADP"/>
</dbReference>
<sequence>MTQERKKFSPERLRDFCATILEKAKAHPEDAAVVADSMIYADLRGVSSHGLTRLDAYLKRIEAGVLNREAKMPLLRDSPACALMDAENGFGQVAGVKAVDLAVCKAESIGVGIVAVKNSNHFGVSAYYAVRATRRNMAAIVFTNAGPAMVPFNGTEPLLGTNPFTAAVPSSTDVPMVLDMATTQVARGKVRRAAAAGNSIPLGWAVDKDGNPTTDAKAALEGTLCPMGGPKGSGLSLMIDLFSGVLSGSCLTGDVKGVTDTSGVARVGHLFIVINPAFFSGTGKFMDDVESVGQRILGQRPADGGRIYLPGEIEAENEQANACGLALAPDTFAQINACAARYGVGPLE</sequence>
<comment type="similarity">
    <text evidence="1">Belongs to the LDH2/MDH2 oxidoreductase family.</text>
</comment>
<keyword evidence="2" id="KW-0560">Oxidoreductase</keyword>
<proteinExistence type="inferred from homology"/>
<dbReference type="InterPro" id="IPR043144">
    <property type="entry name" value="Mal/L-sulf/L-lact_DH-like_ah"/>
</dbReference>
<dbReference type="Gene3D" id="3.30.1370.60">
    <property type="entry name" value="Hypothetical oxidoreductase yiak, domain 2"/>
    <property type="match status" value="1"/>
</dbReference>
<dbReference type="PANTHER" id="PTHR11091:SF0">
    <property type="entry name" value="MALATE DEHYDROGENASE"/>
    <property type="match status" value="1"/>
</dbReference>
<dbReference type="SUPFAM" id="SSF89733">
    <property type="entry name" value="L-sulfolactate dehydrogenase-like"/>
    <property type="match status" value="1"/>
</dbReference>
<accession>A0A212IZK4</accession>
<dbReference type="Gene3D" id="1.10.1530.10">
    <property type="match status" value="1"/>
</dbReference>
<dbReference type="InterPro" id="IPR003767">
    <property type="entry name" value="Malate/L-lactate_DH-like"/>
</dbReference>
<evidence type="ECO:0000256" key="2">
    <source>
        <dbReference type="ARBA" id="ARBA00023002"/>
    </source>
</evidence>
<dbReference type="GO" id="GO:0016491">
    <property type="term" value="F:oxidoreductase activity"/>
    <property type="evidence" value="ECO:0007669"/>
    <property type="project" value="UniProtKB-KW"/>
</dbReference>
<dbReference type="Pfam" id="PF02615">
    <property type="entry name" value="Ldh_2"/>
    <property type="match status" value="1"/>
</dbReference>
<evidence type="ECO:0000256" key="1">
    <source>
        <dbReference type="ARBA" id="ARBA00006056"/>
    </source>
</evidence>
<dbReference type="InterPro" id="IPR036111">
    <property type="entry name" value="Mal/L-sulfo/L-lacto_DH-like_sf"/>
</dbReference>
<dbReference type="AlphaFoldDB" id="A0A212IZK4"/>